<evidence type="ECO:0000313" key="3">
    <source>
        <dbReference type="Proteomes" id="UP000307000"/>
    </source>
</evidence>
<gene>
    <name evidence="2" type="ORF">GcLGCM259_1165</name>
</gene>
<dbReference type="EMBL" id="CP034412">
    <property type="protein sequence ID" value="QCY46906.1"/>
    <property type="molecule type" value="Genomic_DNA"/>
</dbReference>
<accession>A0A5B7WRZ2</accession>
<feature type="chain" id="PRO_5022828524" evidence="1">
    <location>
        <begin position="28"/>
        <end position="202"/>
    </location>
</feature>
<evidence type="ECO:0000313" key="2">
    <source>
        <dbReference type="EMBL" id="QCY46906.1"/>
    </source>
</evidence>
<proteinExistence type="predicted"/>
<organism evidence="2 3">
    <name type="scientific">Glutamicibacter creatinolyticus</name>
    <dbReference type="NCBI Taxonomy" id="162496"/>
    <lineage>
        <taxon>Bacteria</taxon>
        <taxon>Bacillati</taxon>
        <taxon>Actinomycetota</taxon>
        <taxon>Actinomycetes</taxon>
        <taxon>Micrococcales</taxon>
        <taxon>Micrococcaceae</taxon>
        <taxon>Glutamicibacter</taxon>
    </lineage>
</organism>
<dbReference type="KEGG" id="gcr:GcLGCM259_1165"/>
<reference evidence="2 3" key="1">
    <citation type="submission" date="2018-12" db="EMBL/GenBank/DDBJ databases">
        <title>Complete Genome Sequence of Glutamicibacter creatinolyticus strain LGCM259,isolated from an abscess of a 12-year-old mare in Italy.</title>
        <authorList>
            <person name="Santos R.G."/>
            <person name="Silva A.L."/>
            <person name="Seyffert N."/>
            <person name="Castro T.L.P."/>
            <person name="Attili A.R."/>
            <person name="Rifici C."/>
            <person name="Mazzullo G."/>
            <person name="Brenig B."/>
            <person name="Venanzi F."/>
            <person name="Azevedo V."/>
        </authorList>
    </citation>
    <scope>NUCLEOTIDE SEQUENCE [LARGE SCALE GENOMIC DNA]</scope>
    <source>
        <strain evidence="2 3">LGCM 259</strain>
    </source>
</reference>
<dbReference type="AlphaFoldDB" id="A0A5B7WRZ2"/>
<protein>
    <submittedName>
        <fullName evidence="2">Uncharacterized protein</fullName>
    </submittedName>
</protein>
<dbReference type="Proteomes" id="UP000307000">
    <property type="component" value="Chromosome"/>
</dbReference>
<keyword evidence="3" id="KW-1185">Reference proteome</keyword>
<feature type="signal peptide" evidence="1">
    <location>
        <begin position="1"/>
        <end position="27"/>
    </location>
</feature>
<sequence>MNKIIRGVTAAGAALALMLSGTTAATALQPTTAHTTVSVVAAKRTPAVTINKIGTKTVKGNAKATVKPSYKKAKNVKIKSAVLTVKKGKKTIAKNKKSVALAAGTYEVTTAVKYQYKGKTSTVSKKQQLVVKKAAVKKTVVKMNGKTINCPAGFPVKGNRTGSNKEWKYHVPGQRFYKSTKPEECFKTAADARKAGYRASKV</sequence>
<keyword evidence="1" id="KW-0732">Signal</keyword>
<evidence type="ECO:0000256" key="1">
    <source>
        <dbReference type="SAM" id="SignalP"/>
    </source>
</evidence>
<name>A0A5B7WRZ2_9MICC</name>